<proteinExistence type="predicted"/>
<dbReference type="InterPro" id="IPR016024">
    <property type="entry name" value="ARM-type_fold"/>
</dbReference>
<dbReference type="Pfam" id="PF08713">
    <property type="entry name" value="DNA_alkylation"/>
    <property type="match status" value="1"/>
</dbReference>
<dbReference type="PANTHER" id="PTHR34070">
    <property type="entry name" value="ARMADILLO-TYPE FOLD"/>
    <property type="match status" value="1"/>
</dbReference>
<dbReference type="CDD" id="cd06561">
    <property type="entry name" value="AlkD_like"/>
    <property type="match status" value="1"/>
</dbReference>
<dbReference type="SUPFAM" id="SSF48371">
    <property type="entry name" value="ARM repeat"/>
    <property type="match status" value="1"/>
</dbReference>
<dbReference type="AlphaFoldDB" id="A0A1G1WY12"/>
<name>A0A1G1WY12_9BACT</name>
<comment type="caution">
    <text evidence="1">The sequence shown here is derived from an EMBL/GenBank/DDBJ whole genome shotgun (WGS) entry which is preliminary data.</text>
</comment>
<reference evidence="1 2" key="1">
    <citation type="journal article" date="2016" name="Nat. Commun.">
        <title>Thousands of microbial genomes shed light on interconnected biogeochemical processes in an aquifer system.</title>
        <authorList>
            <person name="Anantharaman K."/>
            <person name="Brown C.T."/>
            <person name="Hug L.A."/>
            <person name="Sharon I."/>
            <person name="Castelle C.J."/>
            <person name="Probst A.J."/>
            <person name="Thomas B.C."/>
            <person name="Singh A."/>
            <person name="Wilkins M.J."/>
            <person name="Karaoz U."/>
            <person name="Brodie E.L."/>
            <person name="Williams K.H."/>
            <person name="Hubbard S.S."/>
            <person name="Banfield J.F."/>
        </authorList>
    </citation>
    <scope>NUCLEOTIDE SEQUENCE [LARGE SCALE GENOMIC DNA]</scope>
</reference>
<accession>A0A1G1WY12</accession>
<dbReference type="Proteomes" id="UP000179279">
    <property type="component" value="Unassembled WGS sequence"/>
</dbReference>
<dbReference type="Gene3D" id="1.25.10.90">
    <property type="match status" value="1"/>
</dbReference>
<organism evidence="1 2">
    <name type="scientific">Candidatus Woykebacteria bacterium RIFCSPLOWO2_01_FULL_41_12</name>
    <dbReference type="NCBI Taxonomy" id="1802604"/>
    <lineage>
        <taxon>Bacteria</taxon>
        <taxon>Candidatus Woykeibacteriota</taxon>
    </lineage>
</organism>
<dbReference type="PANTHER" id="PTHR34070:SF1">
    <property type="entry name" value="DNA ALKYLATION REPAIR PROTEIN"/>
    <property type="match status" value="1"/>
</dbReference>
<feature type="non-terminal residue" evidence="1">
    <location>
        <position position="218"/>
    </location>
</feature>
<evidence type="ECO:0000313" key="1">
    <source>
        <dbReference type="EMBL" id="OGY32613.1"/>
    </source>
</evidence>
<dbReference type="EMBL" id="MHDA01000013">
    <property type="protein sequence ID" value="OGY32613.1"/>
    <property type="molecule type" value="Genomic_DNA"/>
</dbReference>
<gene>
    <name evidence="1" type="ORF">A3A57_01250</name>
</gene>
<protein>
    <submittedName>
        <fullName evidence="1">DNA alkylation repair protein</fullName>
    </submittedName>
</protein>
<sequence>MVQSLKSDLNKLATPQKAKASEWFFKTDPGQYGEGDQFIGVTVPEQRSIARKYKDLPLSQAEQLLKSPIHEERLVALIILVERFKSANRQSDQETQKEIYDFYLSHTDRVNNWDLVDLSADYIVGAYLADKPKSVLYKLAKSRNLWERRIAMIATYYYIRQSEAKYTLEIADVLIHDSHDLIQKAVGWMLREVGKRCSEKALTDFLDKHAPEMPRTAL</sequence>
<dbReference type="InterPro" id="IPR014825">
    <property type="entry name" value="DNA_alkylation"/>
</dbReference>
<evidence type="ECO:0000313" key="2">
    <source>
        <dbReference type="Proteomes" id="UP000179279"/>
    </source>
</evidence>